<dbReference type="NCBIfam" id="TIGR00678">
    <property type="entry name" value="holB"/>
    <property type="match status" value="1"/>
</dbReference>
<dbReference type="GO" id="GO:0009360">
    <property type="term" value="C:DNA polymerase III complex"/>
    <property type="evidence" value="ECO:0007669"/>
    <property type="project" value="InterPro"/>
</dbReference>
<dbReference type="GO" id="GO:0008408">
    <property type="term" value="F:3'-5' exonuclease activity"/>
    <property type="evidence" value="ECO:0007669"/>
    <property type="project" value="InterPro"/>
</dbReference>
<comment type="catalytic activity">
    <reaction evidence="7">
        <text>DNA(n) + a 2'-deoxyribonucleoside 5'-triphosphate = DNA(n+1) + diphosphate</text>
        <dbReference type="Rhea" id="RHEA:22508"/>
        <dbReference type="Rhea" id="RHEA-COMP:17339"/>
        <dbReference type="Rhea" id="RHEA-COMP:17340"/>
        <dbReference type="ChEBI" id="CHEBI:33019"/>
        <dbReference type="ChEBI" id="CHEBI:61560"/>
        <dbReference type="ChEBI" id="CHEBI:173112"/>
        <dbReference type="EC" id="2.7.7.7"/>
    </reaction>
</comment>
<dbReference type="Gene3D" id="1.20.272.10">
    <property type="match status" value="1"/>
</dbReference>
<keyword evidence="5" id="KW-0235">DNA replication</keyword>
<dbReference type="InterPro" id="IPR004622">
    <property type="entry name" value="DNA_pol_HolB"/>
</dbReference>
<dbReference type="EMBL" id="DYWT01000221">
    <property type="protein sequence ID" value="HJF32851.1"/>
    <property type="molecule type" value="Genomic_DNA"/>
</dbReference>
<proteinExistence type="predicted"/>
<organism evidence="9 10">
    <name type="scientific">Sporosarcina psychrophila</name>
    <name type="common">Bacillus psychrophilus</name>
    <dbReference type="NCBI Taxonomy" id="1476"/>
    <lineage>
        <taxon>Bacteria</taxon>
        <taxon>Bacillati</taxon>
        <taxon>Bacillota</taxon>
        <taxon>Bacilli</taxon>
        <taxon>Bacillales</taxon>
        <taxon>Caryophanaceae</taxon>
        <taxon>Sporosarcina</taxon>
    </lineage>
</organism>
<accession>A0A921G2R0</accession>
<evidence type="ECO:0000256" key="3">
    <source>
        <dbReference type="ARBA" id="ARBA00022679"/>
    </source>
</evidence>
<name>A0A921G2R0_SPOPS</name>
<dbReference type="PANTHER" id="PTHR11669:SF8">
    <property type="entry name" value="DNA POLYMERASE III SUBUNIT DELTA"/>
    <property type="match status" value="1"/>
</dbReference>
<dbReference type="Proteomes" id="UP000698173">
    <property type="component" value="Unassembled WGS sequence"/>
</dbReference>
<reference evidence="9" key="1">
    <citation type="journal article" date="2021" name="PeerJ">
        <title>Extensive microbial diversity within the chicken gut microbiome revealed by metagenomics and culture.</title>
        <authorList>
            <person name="Gilroy R."/>
            <person name="Ravi A."/>
            <person name="Getino M."/>
            <person name="Pursley I."/>
            <person name="Horton D.L."/>
            <person name="Alikhan N.F."/>
            <person name="Baker D."/>
            <person name="Gharbi K."/>
            <person name="Hall N."/>
            <person name="Watson M."/>
            <person name="Adriaenssens E.M."/>
            <person name="Foster-Nyarko E."/>
            <person name="Jarju S."/>
            <person name="Secka A."/>
            <person name="Antonio M."/>
            <person name="Oren A."/>
            <person name="Chaudhuri R.R."/>
            <person name="La Ragione R."/>
            <person name="Hildebrand F."/>
            <person name="Pallen M.J."/>
        </authorList>
    </citation>
    <scope>NUCLEOTIDE SEQUENCE</scope>
    <source>
        <strain evidence="9">CHK171-7178</strain>
    </source>
</reference>
<dbReference type="Pfam" id="PF09115">
    <property type="entry name" value="DNApol3-delta_C"/>
    <property type="match status" value="1"/>
</dbReference>
<protein>
    <recommendedName>
        <fullName evidence="2">DNA polymerase III subunit delta'</fullName>
        <ecNumber evidence="1">2.7.7.7</ecNumber>
    </recommendedName>
</protein>
<evidence type="ECO:0000256" key="7">
    <source>
        <dbReference type="ARBA" id="ARBA00049244"/>
    </source>
</evidence>
<keyword evidence="6" id="KW-0239">DNA-directed DNA polymerase</keyword>
<dbReference type="AlphaFoldDB" id="A0A921G2R0"/>
<dbReference type="Gene3D" id="3.40.50.300">
    <property type="entry name" value="P-loop containing nucleotide triphosphate hydrolases"/>
    <property type="match status" value="1"/>
</dbReference>
<dbReference type="PANTHER" id="PTHR11669">
    <property type="entry name" value="REPLICATION FACTOR C / DNA POLYMERASE III GAMMA-TAU SUBUNIT"/>
    <property type="match status" value="1"/>
</dbReference>
<reference evidence="9" key="2">
    <citation type="submission" date="2021-09" db="EMBL/GenBank/DDBJ databases">
        <authorList>
            <person name="Gilroy R."/>
        </authorList>
    </citation>
    <scope>NUCLEOTIDE SEQUENCE</scope>
    <source>
        <strain evidence="9">CHK171-7178</strain>
    </source>
</reference>
<keyword evidence="3 9" id="KW-0808">Transferase</keyword>
<feature type="domain" description="DNA polymerase III delta subunit C-terminal" evidence="8">
    <location>
        <begin position="242"/>
        <end position="328"/>
    </location>
</feature>
<dbReference type="InterPro" id="IPR050238">
    <property type="entry name" value="DNA_Rep/Repair_Clamp_Loader"/>
</dbReference>
<evidence type="ECO:0000259" key="8">
    <source>
        <dbReference type="Pfam" id="PF09115"/>
    </source>
</evidence>
<evidence type="ECO:0000256" key="2">
    <source>
        <dbReference type="ARBA" id="ARBA00014363"/>
    </source>
</evidence>
<dbReference type="GO" id="GO:0003887">
    <property type="term" value="F:DNA-directed DNA polymerase activity"/>
    <property type="evidence" value="ECO:0007669"/>
    <property type="project" value="UniProtKB-KW"/>
</dbReference>
<dbReference type="Pfam" id="PF13177">
    <property type="entry name" value="DNA_pol3_delta2"/>
    <property type="match status" value="1"/>
</dbReference>
<dbReference type="InterPro" id="IPR015199">
    <property type="entry name" value="DNA_pol_III_delta_C"/>
</dbReference>
<dbReference type="InterPro" id="IPR027417">
    <property type="entry name" value="P-loop_NTPase"/>
</dbReference>
<evidence type="ECO:0000256" key="1">
    <source>
        <dbReference type="ARBA" id="ARBA00012417"/>
    </source>
</evidence>
<dbReference type="GO" id="GO:0006261">
    <property type="term" value="P:DNA-templated DNA replication"/>
    <property type="evidence" value="ECO:0007669"/>
    <property type="project" value="TreeGrafter"/>
</dbReference>
<evidence type="ECO:0000256" key="4">
    <source>
        <dbReference type="ARBA" id="ARBA00022695"/>
    </source>
</evidence>
<dbReference type="SUPFAM" id="SSF52540">
    <property type="entry name" value="P-loop containing nucleoside triphosphate hydrolases"/>
    <property type="match status" value="1"/>
</dbReference>
<dbReference type="NCBIfam" id="NF005972">
    <property type="entry name" value="PRK08058.1"/>
    <property type="match status" value="1"/>
</dbReference>
<dbReference type="EC" id="2.7.7.7" evidence="1"/>
<comment type="caution">
    <text evidence="9">The sequence shown here is derived from an EMBL/GenBank/DDBJ whole genome shotgun (WGS) entry which is preliminary data.</text>
</comment>
<dbReference type="GO" id="GO:0003677">
    <property type="term" value="F:DNA binding"/>
    <property type="evidence" value="ECO:0007669"/>
    <property type="project" value="InterPro"/>
</dbReference>
<evidence type="ECO:0000313" key="9">
    <source>
        <dbReference type="EMBL" id="HJF32851.1"/>
    </source>
</evidence>
<dbReference type="FunFam" id="3.40.50.300:FF:001255">
    <property type="entry name" value="DNA polymerase III subunit delta"/>
    <property type="match status" value="1"/>
</dbReference>
<gene>
    <name evidence="9" type="primary">holB</name>
    <name evidence="9" type="ORF">K8V56_13900</name>
</gene>
<sequence>MPDEINNRLVLEQKVVIERLSSSYKNGRIGHAYIFDGERGTGKEAIALFFSKLLLCINPENAVPCETCNSCRRVASSNHPNVTIIRPDGQGIKKEQMSDLVFSMTKKGYEAGRKIYIISRADRMNVAAANTLLKFLEEPEGDVTAILLTDSYQSILPTIQSRCQRLSFLPPSRELMINKLVEKGITSSMAATVTMVTANLDEAFRLAGDDQFAHMRKTVLKLVEASERHVHEALLFIQSEWSPLFKEKEETESGLDLLLYAYRDVVAFKADLQSTVAFPDQQELFRGLSMKMTYSRLSANMEAILQAKKQLHGNMNRTLLMEQLVLSMQEGLLVV</sequence>
<evidence type="ECO:0000256" key="5">
    <source>
        <dbReference type="ARBA" id="ARBA00022705"/>
    </source>
</evidence>
<keyword evidence="4 9" id="KW-0548">Nucleotidyltransferase</keyword>
<evidence type="ECO:0000313" key="10">
    <source>
        <dbReference type="Proteomes" id="UP000698173"/>
    </source>
</evidence>
<evidence type="ECO:0000256" key="6">
    <source>
        <dbReference type="ARBA" id="ARBA00022932"/>
    </source>
</evidence>